<dbReference type="AlphaFoldDB" id="A0A2I0L0H1"/>
<dbReference type="Proteomes" id="UP000233551">
    <property type="component" value="Unassembled WGS sequence"/>
</dbReference>
<evidence type="ECO:0000313" key="2">
    <source>
        <dbReference type="Proteomes" id="UP000233551"/>
    </source>
</evidence>
<keyword evidence="2" id="KW-1185">Reference proteome</keyword>
<gene>
    <name evidence="1" type="ORF">CRG98_005459</name>
</gene>
<comment type="caution">
    <text evidence="1">The sequence shown here is derived from an EMBL/GenBank/DDBJ whole genome shotgun (WGS) entry which is preliminary data.</text>
</comment>
<dbReference type="STRING" id="22663.A0A2I0L0H1"/>
<accession>A0A2I0L0H1</accession>
<reference evidence="1 2" key="1">
    <citation type="submission" date="2017-11" db="EMBL/GenBank/DDBJ databases">
        <title>De-novo sequencing of pomegranate (Punica granatum L.) genome.</title>
        <authorList>
            <person name="Akparov Z."/>
            <person name="Amiraslanov A."/>
            <person name="Hajiyeva S."/>
            <person name="Abbasov M."/>
            <person name="Kaur K."/>
            <person name="Hamwieh A."/>
            <person name="Solovyev V."/>
            <person name="Salamov A."/>
            <person name="Braich B."/>
            <person name="Kosarev P."/>
            <person name="Mahmoud A."/>
            <person name="Hajiyev E."/>
            <person name="Babayeva S."/>
            <person name="Izzatullayeva V."/>
            <person name="Mammadov A."/>
            <person name="Mammadov A."/>
            <person name="Sharifova S."/>
            <person name="Ojaghi J."/>
            <person name="Eynullazada K."/>
            <person name="Bayramov B."/>
            <person name="Abdulazimova A."/>
            <person name="Shahmuradov I."/>
        </authorList>
    </citation>
    <scope>NUCLEOTIDE SEQUENCE [LARGE SCALE GENOMIC DNA]</scope>
    <source>
        <strain evidence="2">cv. AG2017</strain>
        <tissue evidence="1">Leaf</tissue>
    </source>
</reference>
<sequence length="165" mass="17827">MEDRCAISVVAGQSSSSPALAIGILTPSSSNITITYIPILSSVSTLFHESGGPATLPIELHVFAPENHDRSTDSVVSAEDTMGNDVAPVTQNTHMLTTRSKDGTLPPCRFIISRHPSAFSISAALQEPRTFTQARKHSNCREAMEEEYLALLHNHTWNLVLSSLA</sequence>
<proteinExistence type="predicted"/>
<protein>
    <submittedName>
        <fullName evidence="1">Uncharacterized protein</fullName>
    </submittedName>
</protein>
<organism evidence="1 2">
    <name type="scientific">Punica granatum</name>
    <name type="common">Pomegranate</name>
    <dbReference type="NCBI Taxonomy" id="22663"/>
    <lineage>
        <taxon>Eukaryota</taxon>
        <taxon>Viridiplantae</taxon>
        <taxon>Streptophyta</taxon>
        <taxon>Embryophyta</taxon>
        <taxon>Tracheophyta</taxon>
        <taxon>Spermatophyta</taxon>
        <taxon>Magnoliopsida</taxon>
        <taxon>eudicotyledons</taxon>
        <taxon>Gunneridae</taxon>
        <taxon>Pentapetalae</taxon>
        <taxon>rosids</taxon>
        <taxon>malvids</taxon>
        <taxon>Myrtales</taxon>
        <taxon>Lythraceae</taxon>
        <taxon>Punica</taxon>
    </lineage>
</organism>
<name>A0A2I0L0H1_PUNGR</name>
<evidence type="ECO:0000313" key="1">
    <source>
        <dbReference type="EMBL" id="PKI74221.1"/>
    </source>
</evidence>
<dbReference type="EMBL" id="PGOL01000222">
    <property type="protein sequence ID" value="PKI74221.1"/>
    <property type="molecule type" value="Genomic_DNA"/>
</dbReference>